<dbReference type="GO" id="GO:0016757">
    <property type="term" value="F:glycosyltransferase activity"/>
    <property type="evidence" value="ECO:0007669"/>
    <property type="project" value="UniProtKB-KW"/>
</dbReference>
<feature type="transmembrane region" description="Helical" evidence="1">
    <location>
        <begin position="282"/>
        <end position="301"/>
    </location>
</feature>
<keyword evidence="1" id="KW-0472">Membrane</keyword>
<keyword evidence="3" id="KW-0328">Glycosyltransferase</keyword>
<name>A0ABY7TAD0_9SPHI</name>
<gene>
    <name evidence="3" type="ORF">PQO05_04875</name>
</gene>
<keyword evidence="4" id="KW-1185">Reference proteome</keyword>
<feature type="transmembrane region" description="Helical" evidence="1">
    <location>
        <begin position="257"/>
        <end position="275"/>
    </location>
</feature>
<feature type="transmembrane region" description="Helical" evidence="1">
    <location>
        <begin position="162"/>
        <end position="188"/>
    </location>
</feature>
<dbReference type="EC" id="2.4.-.-" evidence="3"/>
<dbReference type="InterPro" id="IPR038731">
    <property type="entry name" value="RgtA/B/C-like"/>
</dbReference>
<dbReference type="RefSeq" id="WP_273631545.1">
    <property type="nucleotide sequence ID" value="NZ_CP117167.1"/>
</dbReference>
<protein>
    <submittedName>
        <fullName evidence="3">Glycosyltransferase family 39 protein</fullName>
        <ecNumber evidence="3">2.4.-.-</ecNumber>
    </submittedName>
</protein>
<feature type="transmembrane region" description="Helical" evidence="1">
    <location>
        <begin position="84"/>
        <end position="102"/>
    </location>
</feature>
<feature type="transmembrane region" description="Helical" evidence="1">
    <location>
        <begin position="330"/>
        <end position="347"/>
    </location>
</feature>
<dbReference type="EMBL" id="CP117167">
    <property type="protein sequence ID" value="WCT13263.1"/>
    <property type="molecule type" value="Genomic_DNA"/>
</dbReference>
<feature type="domain" description="Glycosyltransferase RgtA/B/C/D-like" evidence="2">
    <location>
        <begin position="64"/>
        <end position="212"/>
    </location>
</feature>
<reference evidence="3 4" key="1">
    <citation type="submission" date="2023-02" db="EMBL/GenBank/DDBJ databases">
        <title>Genome sequence of Mucilaginibacter jinjuensis strain KACC 16571.</title>
        <authorList>
            <person name="Kim S."/>
            <person name="Heo J."/>
            <person name="Kwon S.-W."/>
        </authorList>
    </citation>
    <scope>NUCLEOTIDE SEQUENCE [LARGE SCALE GENOMIC DNA]</scope>
    <source>
        <strain evidence="3 4">KACC 16571</strain>
    </source>
</reference>
<evidence type="ECO:0000313" key="4">
    <source>
        <dbReference type="Proteomes" id="UP001216139"/>
    </source>
</evidence>
<keyword evidence="1" id="KW-0812">Transmembrane</keyword>
<feature type="transmembrane region" description="Helical" evidence="1">
    <location>
        <begin position="200"/>
        <end position="222"/>
    </location>
</feature>
<proteinExistence type="predicted"/>
<evidence type="ECO:0000256" key="1">
    <source>
        <dbReference type="SAM" id="Phobius"/>
    </source>
</evidence>
<keyword evidence="1" id="KW-1133">Transmembrane helix</keyword>
<feature type="transmembrane region" description="Helical" evidence="1">
    <location>
        <begin position="12"/>
        <end position="34"/>
    </location>
</feature>
<dbReference type="Proteomes" id="UP001216139">
    <property type="component" value="Chromosome"/>
</dbReference>
<feature type="transmembrane region" description="Helical" evidence="1">
    <location>
        <begin position="114"/>
        <end position="137"/>
    </location>
</feature>
<sequence length="493" mass="56565">MKNTIELSKLSPLQIIIVFFVLQLVVTLLSNGFVLSFDESVWHYIGRNWFRNGLVPYSGGADNKSPFIFVIYGLSDQLFGVNYWFVRITGTLCQSIGIYYVYKITKTLSSHEIGLVAISFYGLSLLWHSTGGVYVAFTETFEVMFLVIALYQFLTACLIKELIISGLVGGIAIDFRLTAAFGILSMFVVLIRRKQLNECFYLLLGTLSGLFILLGFCLLAGIDLSQLGTNALTDNFGKGGVTSHSLKYETENLLDKFIFSPMFLFYPLTLVYVLVMKQLDIFVLWCISTFVAISIIGLFDVVHLKDILPSLSIMNAIAVAKLIERYKHRVSFNFILVSVWVIFFPMLKEPFYNLQLLLGHDDKKIAYNVKPYVNPSESDRKLLGEWVKKNTKSTDFVFVHGYGTQIQAYSERISPTIYFFSVIQTPQAKARLRNDLALNKPEMILIPMFPQYVSLVSSDTRKFVNEMLIRDYYLERSLYNYKIYRRVHHYKHH</sequence>
<organism evidence="3 4">
    <name type="scientific">Mucilaginibacter jinjuensis</name>
    <dbReference type="NCBI Taxonomy" id="1176721"/>
    <lineage>
        <taxon>Bacteria</taxon>
        <taxon>Pseudomonadati</taxon>
        <taxon>Bacteroidota</taxon>
        <taxon>Sphingobacteriia</taxon>
        <taxon>Sphingobacteriales</taxon>
        <taxon>Sphingobacteriaceae</taxon>
        <taxon>Mucilaginibacter</taxon>
    </lineage>
</organism>
<evidence type="ECO:0000259" key="2">
    <source>
        <dbReference type="Pfam" id="PF13231"/>
    </source>
</evidence>
<dbReference type="Pfam" id="PF13231">
    <property type="entry name" value="PMT_2"/>
    <property type="match status" value="1"/>
</dbReference>
<keyword evidence="3" id="KW-0808">Transferase</keyword>
<accession>A0ABY7TAD0</accession>
<evidence type="ECO:0000313" key="3">
    <source>
        <dbReference type="EMBL" id="WCT13263.1"/>
    </source>
</evidence>
<feature type="transmembrane region" description="Helical" evidence="1">
    <location>
        <begin position="307"/>
        <end position="323"/>
    </location>
</feature>